<keyword evidence="3" id="KW-1185">Reference proteome</keyword>
<dbReference type="EMBL" id="BAAATA010000027">
    <property type="protein sequence ID" value="GAA2499672.1"/>
    <property type="molecule type" value="Genomic_DNA"/>
</dbReference>
<evidence type="ECO:0000313" key="2">
    <source>
        <dbReference type="EMBL" id="GAA2499672.1"/>
    </source>
</evidence>
<dbReference type="Proteomes" id="UP001501358">
    <property type="component" value="Unassembled WGS sequence"/>
</dbReference>
<protein>
    <submittedName>
        <fullName evidence="2">Uncharacterized protein</fullName>
    </submittedName>
</protein>
<sequence length="79" mass="8203">MPAGVRRGRDAGGVRPSGGAVRSELVLYLSEGRGRTPTWEGMRLFAGGGLPAAGATDAPAVIDERPDTLQPRKHHAEAA</sequence>
<feature type="region of interest" description="Disordered" evidence="1">
    <location>
        <begin position="55"/>
        <end position="79"/>
    </location>
</feature>
<evidence type="ECO:0000313" key="3">
    <source>
        <dbReference type="Proteomes" id="UP001501358"/>
    </source>
</evidence>
<reference evidence="3" key="1">
    <citation type="journal article" date="2019" name="Int. J. Syst. Evol. Microbiol.">
        <title>The Global Catalogue of Microorganisms (GCM) 10K type strain sequencing project: providing services to taxonomists for standard genome sequencing and annotation.</title>
        <authorList>
            <consortium name="The Broad Institute Genomics Platform"/>
            <consortium name="The Broad Institute Genome Sequencing Center for Infectious Disease"/>
            <person name="Wu L."/>
            <person name="Ma J."/>
        </authorList>
    </citation>
    <scope>NUCLEOTIDE SEQUENCE [LARGE SCALE GENOMIC DNA]</scope>
    <source>
        <strain evidence="3">JCM 6307</strain>
    </source>
</reference>
<organism evidence="2 3">
    <name type="scientific">Streptomyces thermolineatus</name>
    <dbReference type="NCBI Taxonomy" id="44033"/>
    <lineage>
        <taxon>Bacteria</taxon>
        <taxon>Bacillati</taxon>
        <taxon>Actinomycetota</taxon>
        <taxon>Actinomycetes</taxon>
        <taxon>Kitasatosporales</taxon>
        <taxon>Streptomycetaceae</taxon>
        <taxon>Streptomyces</taxon>
    </lineage>
</organism>
<gene>
    <name evidence="2" type="ORF">GCM10010406_40250</name>
</gene>
<proteinExistence type="predicted"/>
<name>A0ABN3MD51_9ACTN</name>
<evidence type="ECO:0000256" key="1">
    <source>
        <dbReference type="SAM" id="MobiDB-lite"/>
    </source>
</evidence>
<comment type="caution">
    <text evidence="2">The sequence shown here is derived from an EMBL/GenBank/DDBJ whole genome shotgun (WGS) entry which is preliminary data.</text>
</comment>
<accession>A0ABN3MD51</accession>